<evidence type="ECO:0000313" key="6">
    <source>
        <dbReference type="Proteomes" id="UP000001732"/>
    </source>
</evidence>
<reference evidence="5 6" key="2">
    <citation type="journal article" date="2014" name="Genome Announc.">
        <title>Complete Genome Sequence of Coprothermobacter proteolyticus DSM 5265.</title>
        <authorList>
            <person name="Alexiev A."/>
            <person name="Coil D.A."/>
            <person name="Badger J.H."/>
            <person name="Enticknap J."/>
            <person name="Ward N."/>
            <person name="Robb F.T."/>
            <person name="Eisen J.A."/>
        </authorList>
    </citation>
    <scope>NUCLEOTIDE SEQUENCE [LARGE SCALE GENOMIC DNA]</scope>
    <source>
        <strain evidence="6">ATCC 35245 / DSM 5265 / OCM 4 / BT</strain>
    </source>
</reference>
<dbReference type="SUPFAM" id="SSF55816">
    <property type="entry name" value="5'-nucleotidase (syn. UDP-sugar hydrolase), C-terminal domain"/>
    <property type="match status" value="1"/>
</dbReference>
<accession>B5Y846</accession>
<dbReference type="SUPFAM" id="SSF56300">
    <property type="entry name" value="Metallo-dependent phosphatases"/>
    <property type="match status" value="1"/>
</dbReference>
<keyword evidence="1" id="KW-0732">Signal</keyword>
<keyword evidence="2 5" id="KW-0378">Hydrolase</keyword>
<organism evidence="5 6">
    <name type="scientific">Coprothermobacter proteolyticus (strain ATCC 35245 / DSM 5265 / OCM 4 / BT)</name>
    <dbReference type="NCBI Taxonomy" id="309798"/>
    <lineage>
        <taxon>Bacteria</taxon>
        <taxon>Pseudomonadati</taxon>
        <taxon>Coprothermobacterota</taxon>
        <taxon>Coprothermobacteria</taxon>
        <taxon>Coprothermobacterales</taxon>
        <taxon>Coprothermobacteraceae</taxon>
        <taxon>Coprothermobacter</taxon>
    </lineage>
</organism>
<dbReference type="KEGG" id="cpo:COPRO5265_0588"/>
<dbReference type="Proteomes" id="UP000001732">
    <property type="component" value="Chromosome"/>
</dbReference>
<evidence type="ECO:0000256" key="2">
    <source>
        <dbReference type="RuleBase" id="RU362119"/>
    </source>
</evidence>
<feature type="domain" description="Calcineurin-like phosphoesterase" evidence="3">
    <location>
        <begin position="5"/>
        <end position="234"/>
    </location>
</feature>
<dbReference type="eggNOG" id="COG0737">
    <property type="taxonomic scope" value="Bacteria"/>
</dbReference>
<dbReference type="STRING" id="309798.COPRO5265_0588"/>
<dbReference type="InterPro" id="IPR008334">
    <property type="entry name" value="5'-Nucleotdase_C"/>
</dbReference>
<keyword evidence="6" id="KW-1185">Reference proteome</keyword>
<dbReference type="AlphaFoldDB" id="B5Y846"/>
<dbReference type="InterPro" id="IPR004843">
    <property type="entry name" value="Calcineurin-like_PHP"/>
</dbReference>
<dbReference type="GO" id="GO:0008663">
    <property type="term" value="F:2',3'-cyclic-nucleotide 2'-phosphodiesterase activity"/>
    <property type="evidence" value="ECO:0007669"/>
    <property type="project" value="UniProtKB-EC"/>
</dbReference>
<dbReference type="InterPro" id="IPR036907">
    <property type="entry name" value="5'-Nucleotdase_C_sf"/>
</dbReference>
<evidence type="ECO:0000256" key="1">
    <source>
        <dbReference type="ARBA" id="ARBA00022729"/>
    </source>
</evidence>
<dbReference type="GO" id="GO:0000166">
    <property type="term" value="F:nucleotide binding"/>
    <property type="evidence" value="ECO:0007669"/>
    <property type="project" value="UniProtKB-KW"/>
</dbReference>
<dbReference type="Pfam" id="PF02872">
    <property type="entry name" value="5_nucleotid_C"/>
    <property type="match status" value="1"/>
</dbReference>
<dbReference type="Gene3D" id="3.90.780.10">
    <property type="entry name" value="5'-Nucleotidase, C-terminal domain"/>
    <property type="match status" value="1"/>
</dbReference>
<protein>
    <submittedName>
        <fullName evidence="5">2',3'-cyclic-nucleotide 2'-phosphodiesterase, putative</fullName>
        <ecNumber evidence="5">3.1.4.16</ecNumber>
    </submittedName>
</protein>
<keyword evidence="2" id="KW-0547">Nucleotide-binding</keyword>
<name>B5Y846_COPPD</name>
<evidence type="ECO:0000259" key="3">
    <source>
        <dbReference type="Pfam" id="PF00149"/>
    </source>
</evidence>
<dbReference type="GO" id="GO:0030288">
    <property type="term" value="C:outer membrane-bounded periplasmic space"/>
    <property type="evidence" value="ECO:0007669"/>
    <property type="project" value="TreeGrafter"/>
</dbReference>
<evidence type="ECO:0000259" key="4">
    <source>
        <dbReference type="Pfam" id="PF02872"/>
    </source>
</evidence>
<reference evidence="6" key="1">
    <citation type="submission" date="2008-08" db="EMBL/GenBank/DDBJ databases">
        <title>The complete genome sequence of Coprothermobacter proteolyticus strain ATCC 5245 / DSM 5265 / BT.</title>
        <authorList>
            <person name="Dodson R.J."/>
            <person name="Durkin A.S."/>
            <person name="Wu M."/>
            <person name="Eisen J."/>
            <person name="Sutton G."/>
        </authorList>
    </citation>
    <scope>NUCLEOTIDE SEQUENCE [LARGE SCALE GENOMIC DNA]</scope>
    <source>
        <strain evidence="6">ATCC 35245 / DSM 5265 / OCM 4 / BT</strain>
    </source>
</reference>
<dbReference type="OrthoDB" id="9775118at2"/>
<gene>
    <name evidence="5" type="ordered locus">COPRO5265_0588</name>
</gene>
<evidence type="ECO:0000313" key="5">
    <source>
        <dbReference type="EMBL" id="ACI17002.1"/>
    </source>
</evidence>
<dbReference type="EMBL" id="CP001145">
    <property type="protein sequence ID" value="ACI17002.1"/>
    <property type="molecule type" value="Genomic_DNA"/>
</dbReference>
<dbReference type="Pfam" id="PF00149">
    <property type="entry name" value="Metallophos"/>
    <property type="match status" value="1"/>
</dbReference>
<dbReference type="EC" id="3.1.4.16" evidence="5"/>
<dbReference type="Gene3D" id="3.60.21.10">
    <property type="match status" value="1"/>
</dbReference>
<feature type="domain" description="5'-Nucleotidase C-terminal" evidence="4">
    <location>
        <begin position="308"/>
        <end position="470"/>
    </location>
</feature>
<dbReference type="InterPro" id="IPR006179">
    <property type="entry name" value="5_nucleotidase/apyrase"/>
</dbReference>
<dbReference type="PANTHER" id="PTHR11575:SF6">
    <property type="entry name" value="2',3'-CYCLIC-NUCLEOTIDE 2'-PHOSPHODIESTERASE_3'-NUCLEOTIDASE"/>
    <property type="match status" value="1"/>
</dbReference>
<dbReference type="HOGENOM" id="CLU_005854_4_4_9"/>
<dbReference type="InterPro" id="IPR029052">
    <property type="entry name" value="Metallo-depent_PP-like"/>
</dbReference>
<dbReference type="GO" id="GO:0009166">
    <property type="term" value="P:nucleotide catabolic process"/>
    <property type="evidence" value="ECO:0007669"/>
    <property type="project" value="InterPro"/>
</dbReference>
<sequence>MPSVRMVVATDLHGQILPFDYVHAKPFPGGLSKVSTFLKKQRQEAPTLFFDNGDAFQGSPLTFYAHRFFGNKVNPVVEAYNEMGLNGMCIGNHEFNYGLRYLTEIEKQAKFPLLSANIQEQLTGQTKWLPFKVYRFGDWSVGVIALTTPAIEDFDLPWKWKGLKFENPIKVAKNLVSQLKDQKVDVIVVLAHSGIEYDPLKRRRVSESSKENFVYSLATKVPNIDVIVFGHTHRAFGPYKLNNTVLVQPPSYGKGVALIEIADGKVTRVQNVDLYGIEDDPEILDMFWSDHRKTNDWINEVIGIAAEDFVSDTWKLAAEPVSNLYLDVLRYATENEIAMHPPSPFEPITIKKGWLTRRDAFSLYPFDNEPVVLKITGHTLKKALEWNARYYYLVSATPSGSIRPIRHPFVKTYNFETIGGLEVIYDLTEPWGNKVKKAKYMGSELHSRQNYWVSLTSYRASGAGGFTMLKNQPIEFYSPQLLRDYFEKYLSEKGTITPRKERNWWFVANSFTLC</sequence>
<proteinExistence type="inferred from homology"/>
<dbReference type="PRINTS" id="PR01607">
    <property type="entry name" value="APYRASEFAMLY"/>
</dbReference>
<comment type="similarity">
    <text evidence="2">Belongs to the 5'-nucleotidase family.</text>
</comment>
<dbReference type="PANTHER" id="PTHR11575">
    <property type="entry name" value="5'-NUCLEOTIDASE-RELATED"/>
    <property type="match status" value="1"/>
</dbReference>